<dbReference type="SUPFAM" id="SSF141673">
    <property type="entry name" value="MOSC N-terminal domain-like"/>
    <property type="match status" value="1"/>
</dbReference>
<keyword evidence="1" id="KW-0472">Membrane</keyword>
<dbReference type="InterPro" id="IPR005302">
    <property type="entry name" value="MoCF_Sase_C"/>
</dbReference>
<dbReference type="PANTHER" id="PTHR14237">
    <property type="entry name" value="MOLYBDOPTERIN COFACTOR SULFURASE MOSC"/>
    <property type="match status" value="1"/>
</dbReference>
<feature type="domain" description="MOSC" evidence="2">
    <location>
        <begin position="189"/>
        <end position="341"/>
    </location>
</feature>
<keyword evidence="1" id="KW-0812">Transmembrane</keyword>
<dbReference type="InterPro" id="IPR005303">
    <property type="entry name" value="MOCOS_middle"/>
</dbReference>
<protein>
    <recommendedName>
        <fullName evidence="2">MOSC domain-containing protein</fullName>
    </recommendedName>
</protein>
<dbReference type="Pfam" id="PF03473">
    <property type="entry name" value="MOSC"/>
    <property type="match status" value="1"/>
</dbReference>
<keyword evidence="4" id="KW-1185">Reference proteome</keyword>
<reference evidence="3" key="1">
    <citation type="submission" date="2023-10" db="EMBL/GenBank/DDBJ databases">
        <title>Genome assemblies of two species of porcelain crab, Petrolisthes cinctipes and Petrolisthes manimaculis (Anomura: Porcellanidae).</title>
        <authorList>
            <person name="Angst P."/>
        </authorList>
    </citation>
    <scope>NUCLEOTIDE SEQUENCE</scope>
    <source>
        <strain evidence="3">PB745_01</strain>
        <tissue evidence="3">Gill</tissue>
    </source>
</reference>
<evidence type="ECO:0000313" key="3">
    <source>
        <dbReference type="EMBL" id="KAK3860908.1"/>
    </source>
</evidence>
<dbReference type="GO" id="GO:0030151">
    <property type="term" value="F:molybdenum ion binding"/>
    <property type="evidence" value="ECO:0007669"/>
    <property type="project" value="InterPro"/>
</dbReference>
<dbReference type="EMBL" id="JAWQEG010004605">
    <property type="protein sequence ID" value="KAK3860908.1"/>
    <property type="molecule type" value="Genomic_DNA"/>
</dbReference>
<evidence type="ECO:0000313" key="4">
    <source>
        <dbReference type="Proteomes" id="UP001286313"/>
    </source>
</evidence>
<organism evidence="3 4">
    <name type="scientific">Petrolisthes cinctipes</name>
    <name type="common">Flat porcelain crab</name>
    <dbReference type="NCBI Taxonomy" id="88211"/>
    <lineage>
        <taxon>Eukaryota</taxon>
        <taxon>Metazoa</taxon>
        <taxon>Ecdysozoa</taxon>
        <taxon>Arthropoda</taxon>
        <taxon>Crustacea</taxon>
        <taxon>Multicrustacea</taxon>
        <taxon>Malacostraca</taxon>
        <taxon>Eumalacostraca</taxon>
        <taxon>Eucarida</taxon>
        <taxon>Decapoda</taxon>
        <taxon>Pleocyemata</taxon>
        <taxon>Anomura</taxon>
        <taxon>Galatheoidea</taxon>
        <taxon>Porcellanidae</taxon>
        <taxon>Petrolisthes</taxon>
    </lineage>
</organism>
<dbReference type="GO" id="GO:0030170">
    <property type="term" value="F:pyridoxal phosphate binding"/>
    <property type="evidence" value="ECO:0007669"/>
    <property type="project" value="InterPro"/>
</dbReference>
<dbReference type="InterPro" id="IPR011037">
    <property type="entry name" value="Pyrv_Knase-like_insert_dom_sf"/>
</dbReference>
<sequence length="352" mass="39254">MRSNLVLPQSVGVGVGVGVGVLVGWWAWRRYSLPEQPTQWEEAGEVTRLVVYPLKSGGGMKVNQAEATPYGLSHQHAQDRCLLVVTPDGKFITGRQAPRLTAINITFNDTLVTFTSSHHPRALSLTLDLAQVAALNKVKDAVVFNADVRGYDCGEEAATWVSDVTQYNQGHSQEPPLRMLYNGDLTLDRVARKPTYYEFKQFKKTDRLLYADTCAYMLLGESSLDELNTRLDSPVTLDWFRSNIIVKGVPAYDEDQWAFVKIGDVVLRRIKPCDRCVFTNVDPTKGTKTPDQEPLNTLKKYRLLKEPEAVAKACAAKPVFGIHLGINQCGTIRVGDKVLVARTASNPKKWKF</sequence>
<dbReference type="Pfam" id="PF03476">
    <property type="entry name" value="MOSC_N"/>
    <property type="match status" value="1"/>
</dbReference>
<keyword evidence="1" id="KW-1133">Transmembrane helix</keyword>
<dbReference type="PANTHER" id="PTHR14237:SF19">
    <property type="entry name" value="MITOCHONDRIAL AMIDOXIME REDUCING COMPONENT 1"/>
    <property type="match status" value="1"/>
</dbReference>
<dbReference type="GO" id="GO:0003824">
    <property type="term" value="F:catalytic activity"/>
    <property type="evidence" value="ECO:0007669"/>
    <property type="project" value="InterPro"/>
</dbReference>
<dbReference type="AlphaFoldDB" id="A0AAE1ESZ7"/>
<evidence type="ECO:0000259" key="2">
    <source>
        <dbReference type="PROSITE" id="PS51340"/>
    </source>
</evidence>
<accession>A0AAE1ESZ7</accession>
<feature type="transmembrane region" description="Helical" evidence="1">
    <location>
        <begin position="6"/>
        <end position="28"/>
    </location>
</feature>
<proteinExistence type="predicted"/>
<dbReference type="PROSITE" id="PS51340">
    <property type="entry name" value="MOSC"/>
    <property type="match status" value="1"/>
</dbReference>
<dbReference type="Proteomes" id="UP001286313">
    <property type="component" value="Unassembled WGS sequence"/>
</dbReference>
<gene>
    <name evidence="3" type="ORF">Pcinc_033074</name>
</gene>
<evidence type="ECO:0000256" key="1">
    <source>
        <dbReference type="SAM" id="Phobius"/>
    </source>
</evidence>
<comment type="caution">
    <text evidence="3">The sequence shown here is derived from an EMBL/GenBank/DDBJ whole genome shotgun (WGS) entry which is preliminary data.</text>
</comment>
<dbReference type="SUPFAM" id="SSF50800">
    <property type="entry name" value="PK beta-barrel domain-like"/>
    <property type="match status" value="1"/>
</dbReference>
<name>A0AAE1ESZ7_PETCI</name>